<evidence type="ECO:0000256" key="3">
    <source>
        <dbReference type="ARBA" id="ARBA00022598"/>
    </source>
</evidence>
<reference evidence="14 15" key="1">
    <citation type="submission" date="2016-10" db="EMBL/GenBank/DDBJ databases">
        <title>Complete genome of the TMA-utilizing, human hosted archaeon Methanomethylophilus alvus Gen. nov, sp. nov., strain Mx-05, derived from a pure culture.</title>
        <authorList>
            <person name="Brugere J.-F."/>
            <person name="Ben Hania W."/>
            <person name="Chaudhary P.P."/>
            <person name="Gaci N."/>
            <person name="Borrel G."/>
            <person name="Cao Van Tuat L."/>
            <person name="Fardeau M.-L."/>
            <person name="Harris H.M.B."/>
            <person name="O'Toole P.W."/>
            <person name="Ollivier B."/>
        </authorList>
    </citation>
    <scope>NUCLEOTIDE SEQUENCE [LARGE SCALE GENOMIC DNA]</scope>
    <source>
        <strain evidence="14 15">Mx-05</strain>
    </source>
</reference>
<dbReference type="PANTHER" id="PTHR11550:SF0">
    <property type="entry name" value="CTP SYNTHASE-RELATED"/>
    <property type="match status" value="1"/>
</dbReference>
<dbReference type="GO" id="GO:0019856">
    <property type="term" value="P:pyrimidine nucleobase biosynthetic process"/>
    <property type="evidence" value="ECO:0007669"/>
    <property type="project" value="TreeGrafter"/>
</dbReference>
<comment type="caution">
    <text evidence="11">Lacks conserved residue(s) required for the propagation of feature annotation.</text>
</comment>
<keyword evidence="5 11" id="KW-0547">Nucleotide-binding</keyword>
<feature type="binding site" evidence="11">
    <location>
        <position position="242"/>
    </location>
    <ligand>
        <name>ATP</name>
        <dbReference type="ChEBI" id="CHEBI:30616"/>
    </ligand>
</feature>
<evidence type="ECO:0000256" key="6">
    <source>
        <dbReference type="ARBA" id="ARBA00022840"/>
    </source>
</evidence>
<dbReference type="Gene3D" id="3.40.50.300">
    <property type="entry name" value="P-loop containing nucleotide triphosphate hydrolases"/>
    <property type="match status" value="1"/>
</dbReference>
<evidence type="ECO:0000259" key="12">
    <source>
        <dbReference type="Pfam" id="PF00117"/>
    </source>
</evidence>
<feature type="binding site" evidence="11">
    <location>
        <position position="140"/>
    </location>
    <ligand>
        <name>Mg(2+)</name>
        <dbReference type="ChEBI" id="CHEBI:18420"/>
    </ligand>
</feature>
<comment type="function">
    <text evidence="11">Catalyzes the ATP-dependent amination of UTP to CTP with either L-glutamine or ammonia as the source of nitrogen. Regulates intracellular CTP levels through interactions with the four ribonucleotide triphosphates.</text>
</comment>
<feature type="domain" description="CTP synthase N-terminal" evidence="13">
    <location>
        <begin position="2"/>
        <end position="267"/>
    </location>
</feature>
<dbReference type="PROSITE" id="PS51273">
    <property type="entry name" value="GATASE_TYPE_1"/>
    <property type="match status" value="1"/>
</dbReference>
<dbReference type="SUPFAM" id="SSF52317">
    <property type="entry name" value="Class I glutamine amidotransferase-like"/>
    <property type="match status" value="1"/>
</dbReference>
<feature type="active site" evidence="11">
    <location>
        <position position="511"/>
    </location>
</feature>
<evidence type="ECO:0000256" key="11">
    <source>
        <dbReference type="HAMAP-Rule" id="MF_01227"/>
    </source>
</evidence>
<evidence type="ECO:0000256" key="1">
    <source>
        <dbReference type="ARBA" id="ARBA00005171"/>
    </source>
</evidence>
<dbReference type="CDD" id="cd03113">
    <property type="entry name" value="CTPS_N"/>
    <property type="match status" value="1"/>
</dbReference>
<dbReference type="GO" id="GO:0003883">
    <property type="term" value="F:CTP synthase activity"/>
    <property type="evidence" value="ECO:0007669"/>
    <property type="project" value="UniProtKB-UniRule"/>
</dbReference>
<evidence type="ECO:0000256" key="8">
    <source>
        <dbReference type="ARBA" id="ARBA00022962"/>
    </source>
</evidence>
<evidence type="ECO:0000313" key="15">
    <source>
        <dbReference type="Proteomes" id="UP000273278"/>
    </source>
</evidence>
<feature type="binding site" evidence="11">
    <location>
        <begin position="188"/>
        <end position="193"/>
    </location>
    <ligand>
        <name>UTP</name>
        <dbReference type="ChEBI" id="CHEBI:46398"/>
    </ligand>
</feature>
<proteinExistence type="inferred from homology"/>
<feature type="binding site" evidence="11">
    <location>
        <position position="70"/>
    </location>
    <ligand>
        <name>ATP</name>
        <dbReference type="ChEBI" id="CHEBI:30616"/>
    </ligand>
</feature>
<comment type="subunit">
    <text evidence="11">Homotetramer.</text>
</comment>
<dbReference type="EC" id="6.3.4.2" evidence="11"/>
<comment type="similarity">
    <text evidence="2 11">Belongs to the CTP synthase family.</text>
</comment>
<dbReference type="OMA" id="EFNNAYR"/>
<comment type="catalytic activity">
    <reaction evidence="10 11">
        <text>UTP + L-glutamine + ATP + H2O = CTP + L-glutamate + ADP + phosphate + 2 H(+)</text>
        <dbReference type="Rhea" id="RHEA:26426"/>
        <dbReference type="ChEBI" id="CHEBI:15377"/>
        <dbReference type="ChEBI" id="CHEBI:15378"/>
        <dbReference type="ChEBI" id="CHEBI:29985"/>
        <dbReference type="ChEBI" id="CHEBI:30616"/>
        <dbReference type="ChEBI" id="CHEBI:37563"/>
        <dbReference type="ChEBI" id="CHEBI:43474"/>
        <dbReference type="ChEBI" id="CHEBI:46398"/>
        <dbReference type="ChEBI" id="CHEBI:58359"/>
        <dbReference type="ChEBI" id="CHEBI:456216"/>
        <dbReference type="EC" id="6.3.4.2"/>
    </reaction>
</comment>
<dbReference type="InterPro" id="IPR017926">
    <property type="entry name" value="GATASE"/>
</dbReference>
<feature type="binding site" evidence="11">
    <location>
        <begin position="147"/>
        <end position="149"/>
    </location>
    <ligand>
        <name>CTP</name>
        <dbReference type="ChEBI" id="CHEBI:37563"/>
        <note>allosteric inhibitor</note>
    </ligand>
</feature>
<dbReference type="AlphaFoldDB" id="A0A3G3IFR1"/>
<comment type="activity regulation">
    <text evidence="11">Allosterically activated by GTP, when glutamine is the substrate; GTP has no effect on the reaction when ammonia is the substrate. The allosteric effector GTP functions by stabilizing the protein conformation that binds the tetrahedral intermediate(s) formed during glutamine hydrolysis. Inhibited by the product CTP, via allosteric rather than competitive inhibition.</text>
</comment>
<dbReference type="FunFam" id="3.40.50.300:FF:000009">
    <property type="entry name" value="CTP synthase"/>
    <property type="match status" value="1"/>
</dbReference>
<feature type="region of interest" description="Amidoligase domain" evidence="11">
    <location>
        <begin position="1"/>
        <end position="267"/>
    </location>
</feature>
<feature type="binding site" evidence="11">
    <location>
        <begin position="13"/>
        <end position="18"/>
    </location>
    <ligand>
        <name>ATP</name>
        <dbReference type="ChEBI" id="CHEBI:30616"/>
    </ligand>
</feature>
<sequence length="539" mass="58941">MKLIFVSGGVISGLGKGITASSIGRLLKSRGINVTSIKIDPYLNIDAGTMNPFEHGEVYVLDDGGEVDLDLGNYERFMDLHLGMDNNITTGKVYRTVIENERRGEYLGKTVQIIPHITNEIKRRITAVARQSGADVAIVELGGTVGDIESMPFLEAARQLGRDLGREENVMFIHTTLIPIMGSVGEEKSKPTQHSVRDLMSVGIKPDIIVGRCSRELSESAKAKIAMFCDVDENAVISCPDARSIYEVPLILERQGVADLIIDRMKLAPMTTGRHMEKWERFLDNIVNPSSEVTIALVGKYTALADSYLSQLEALTHAGAERCCHVGIKFVDSDTLLHGDPGDILGDVDGILVPGGFGVRGVEGKIAAARYARENGVPFLGVCLGFQIATIEIARDVLGLEGADSTEFEPGTKHPVIFIMPEQAGVTQMGGTMRLGAQTVLVEKGSKAEALYGADRISERHRHRYEVNPGYIDRFEEAGWKFTGRSEDGTKMEIGELEGHPYFVASQFHPEFKSRPMKPSPLHQGLVDAAMAYRKDRGQ</sequence>
<dbReference type="InterPro" id="IPR017456">
    <property type="entry name" value="CTP_synthase_N"/>
</dbReference>
<dbReference type="EMBL" id="CP017686">
    <property type="protein sequence ID" value="AYQ54508.1"/>
    <property type="molecule type" value="Genomic_DNA"/>
</dbReference>
<feature type="binding site" evidence="11">
    <location>
        <position position="12"/>
    </location>
    <ligand>
        <name>CTP</name>
        <dbReference type="ChEBI" id="CHEBI:37563"/>
        <note>allosteric inhibitor</note>
    </ligand>
</feature>
<feature type="binding site" evidence="11">
    <location>
        <begin position="188"/>
        <end position="193"/>
    </location>
    <ligand>
        <name>CTP</name>
        <dbReference type="ChEBI" id="CHEBI:37563"/>
        <note>allosteric inhibitor</note>
    </ligand>
</feature>
<dbReference type="NCBIfam" id="NF003792">
    <property type="entry name" value="PRK05380.1"/>
    <property type="match status" value="1"/>
</dbReference>
<dbReference type="Gene3D" id="3.40.50.880">
    <property type="match status" value="1"/>
</dbReference>
<dbReference type="UniPathway" id="UPA00159">
    <property type="reaction ID" value="UER00277"/>
</dbReference>
<dbReference type="Pfam" id="PF00117">
    <property type="entry name" value="GATase"/>
    <property type="match status" value="1"/>
</dbReference>
<dbReference type="GO" id="GO:0004359">
    <property type="term" value="F:glutaminase activity"/>
    <property type="evidence" value="ECO:0007669"/>
    <property type="project" value="RHEA"/>
</dbReference>
<comment type="pathway">
    <text evidence="1 11">Pyrimidine metabolism; CTP biosynthesis via de novo pathway; CTP from UDP: step 2/2.</text>
</comment>
<comment type="miscellaneous">
    <text evidence="11">CTPSs have evolved a hybrid strategy for distinguishing between UTP and CTP. The overlapping regions of the product feedback inhibitory and substrate sites recognize a common feature in both compounds, the triphosphate moiety. To differentiate isosteric substrate and product pyrimidine rings, an additional pocket far from the expected kinase/ligase catalytic site, specifically recognizes the cytosine and ribose portions of the product inhibitor.</text>
</comment>
<keyword evidence="3 11" id="KW-0436">Ligase</keyword>
<feature type="binding site" evidence="11">
    <location>
        <position position="12"/>
    </location>
    <ligand>
        <name>UTP</name>
        <dbReference type="ChEBI" id="CHEBI:46398"/>
    </ligand>
</feature>
<keyword evidence="4 11" id="KW-0479">Metal-binding</keyword>
<dbReference type="GO" id="GO:0005524">
    <property type="term" value="F:ATP binding"/>
    <property type="evidence" value="ECO:0007669"/>
    <property type="project" value="UniProtKB-KW"/>
</dbReference>
<comment type="catalytic activity">
    <reaction evidence="11">
        <text>L-glutamine + H2O = L-glutamate + NH4(+)</text>
        <dbReference type="Rhea" id="RHEA:15889"/>
        <dbReference type="ChEBI" id="CHEBI:15377"/>
        <dbReference type="ChEBI" id="CHEBI:28938"/>
        <dbReference type="ChEBI" id="CHEBI:29985"/>
        <dbReference type="ChEBI" id="CHEBI:58359"/>
    </reaction>
</comment>
<evidence type="ECO:0000259" key="13">
    <source>
        <dbReference type="Pfam" id="PF06418"/>
    </source>
</evidence>
<feature type="binding site" evidence="11">
    <location>
        <position position="70"/>
    </location>
    <ligand>
        <name>Mg(2+)</name>
        <dbReference type="ChEBI" id="CHEBI:18420"/>
    </ligand>
</feature>
<feature type="active site" description="Nucleophile; for glutamine hydrolysis" evidence="11">
    <location>
        <position position="383"/>
    </location>
</feature>
<feature type="domain" description="Glutamine amidotransferase" evidence="12">
    <location>
        <begin position="304"/>
        <end position="528"/>
    </location>
</feature>
<dbReference type="Pfam" id="PF06418">
    <property type="entry name" value="CTP_synth_N"/>
    <property type="match status" value="1"/>
</dbReference>
<dbReference type="PANTHER" id="PTHR11550">
    <property type="entry name" value="CTP SYNTHASE"/>
    <property type="match status" value="1"/>
</dbReference>
<dbReference type="GeneID" id="41321120"/>
<evidence type="ECO:0000256" key="2">
    <source>
        <dbReference type="ARBA" id="ARBA00007533"/>
    </source>
</evidence>
<dbReference type="GO" id="GO:0042802">
    <property type="term" value="F:identical protein binding"/>
    <property type="evidence" value="ECO:0007669"/>
    <property type="project" value="TreeGrafter"/>
</dbReference>
<dbReference type="InterPro" id="IPR029062">
    <property type="entry name" value="Class_I_gatase-like"/>
</dbReference>
<feature type="active site" evidence="11">
    <location>
        <position position="509"/>
    </location>
</feature>
<dbReference type="Proteomes" id="UP000273278">
    <property type="component" value="Chromosome"/>
</dbReference>
<feature type="binding site" evidence="11">
    <location>
        <position position="224"/>
    </location>
    <ligand>
        <name>CTP</name>
        <dbReference type="ChEBI" id="CHEBI:37563"/>
        <note>allosteric inhibitor</note>
    </ligand>
</feature>
<dbReference type="InterPro" id="IPR004468">
    <property type="entry name" value="CTP_synthase"/>
</dbReference>
<dbReference type="InterPro" id="IPR033828">
    <property type="entry name" value="GATase1_CTP_Synthase"/>
</dbReference>
<organism evidence="14 15">
    <name type="scientific">Methanomethylophilus alvi</name>
    <dbReference type="NCBI Taxonomy" id="1291540"/>
    <lineage>
        <taxon>Archaea</taxon>
        <taxon>Methanobacteriati</taxon>
        <taxon>Thermoplasmatota</taxon>
        <taxon>Thermoplasmata</taxon>
        <taxon>Methanomassiliicoccales</taxon>
        <taxon>Methanomethylophilaceae</taxon>
        <taxon>Methanomethylophilus</taxon>
    </lineage>
</organism>
<keyword evidence="6 11" id="KW-0067">ATP-binding</keyword>
<keyword evidence="8 11" id="KW-0315">Glutamine amidotransferase</keyword>
<evidence type="ECO:0000256" key="7">
    <source>
        <dbReference type="ARBA" id="ARBA00022842"/>
    </source>
</evidence>
<feature type="binding site" evidence="11">
    <location>
        <position position="407"/>
    </location>
    <ligand>
        <name>L-glutamine</name>
        <dbReference type="ChEBI" id="CHEBI:58359"/>
    </ligand>
</feature>
<evidence type="ECO:0000256" key="4">
    <source>
        <dbReference type="ARBA" id="ARBA00022723"/>
    </source>
</evidence>
<dbReference type="InterPro" id="IPR027417">
    <property type="entry name" value="P-loop_NTPase"/>
</dbReference>
<evidence type="ECO:0000256" key="10">
    <source>
        <dbReference type="ARBA" id="ARBA00047781"/>
    </source>
</evidence>
<evidence type="ECO:0000313" key="14">
    <source>
        <dbReference type="EMBL" id="AYQ54508.1"/>
    </source>
</evidence>
<feature type="binding site" evidence="11">
    <location>
        <begin position="384"/>
        <end position="387"/>
    </location>
    <ligand>
        <name>L-glutamine</name>
        <dbReference type="ChEBI" id="CHEBI:58359"/>
    </ligand>
</feature>
<name>A0A3G3IFR1_9ARCH</name>
<feature type="binding site" evidence="11">
    <location>
        <position position="464"/>
    </location>
    <ligand>
        <name>L-glutamine</name>
        <dbReference type="ChEBI" id="CHEBI:58359"/>
    </ligand>
</feature>
<dbReference type="FunFam" id="3.40.50.880:FF:000002">
    <property type="entry name" value="CTP synthase"/>
    <property type="match status" value="1"/>
</dbReference>
<feature type="binding site" evidence="11">
    <location>
        <position position="224"/>
    </location>
    <ligand>
        <name>UTP</name>
        <dbReference type="ChEBI" id="CHEBI:46398"/>
    </ligand>
</feature>
<feature type="binding site" evidence="11">
    <location>
        <position position="356"/>
    </location>
    <ligand>
        <name>L-glutamine</name>
        <dbReference type="ChEBI" id="CHEBI:58359"/>
    </ligand>
</feature>
<accession>A0A3G3IFR1</accession>
<dbReference type="SUPFAM" id="SSF52540">
    <property type="entry name" value="P-loop containing nucleoside triphosphate hydrolases"/>
    <property type="match status" value="1"/>
</dbReference>
<dbReference type="GO" id="GO:0044210">
    <property type="term" value="P:'de novo' CTP biosynthetic process"/>
    <property type="evidence" value="ECO:0007669"/>
    <property type="project" value="UniProtKB-UniRule"/>
</dbReference>
<comment type="catalytic activity">
    <reaction evidence="11">
        <text>UTP + NH4(+) + ATP = CTP + ADP + phosphate + 2 H(+)</text>
        <dbReference type="Rhea" id="RHEA:16597"/>
        <dbReference type="ChEBI" id="CHEBI:15378"/>
        <dbReference type="ChEBI" id="CHEBI:28938"/>
        <dbReference type="ChEBI" id="CHEBI:30616"/>
        <dbReference type="ChEBI" id="CHEBI:37563"/>
        <dbReference type="ChEBI" id="CHEBI:43474"/>
        <dbReference type="ChEBI" id="CHEBI:46398"/>
        <dbReference type="ChEBI" id="CHEBI:456216"/>
    </reaction>
</comment>
<dbReference type="NCBIfam" id="TIGR00337">
    <property type="entry name" value="PyrG"/>
    <property type="match status" value="1"/>
</dbReference>
<keyword evidence="7 11" id="KW-0460">Magnesium</keyword>
<dbReference type="RefSeq" id="WP_015504220.1">
    <property type="nucleotide sequence ID" value="NZ_CP017686.1"/>
</dbReference>
<dbReference type="GO" id="GO:0097268">
    <property type="term" value="C:cytoophidium"/>
    <property type="evidence" value="ECO:0007669"/>
    <property type="project" value="UniProtKB-ARBA"/>
</dbReference>
<protein>
    <recommendedName>
        <fullName evidence="11">CTP synthase</fullName>
        <ecNumber evidence="11">6.3.4.2</ecNumber>
    </recommendedName>
    <alternativeName>
        <fullName evidence="11">Cytidine 5'-triphosphate synthase</fullName>
    </alternativeName>
    <alternativeName>
        <fullName evidence="11">Cytidine triphosphate synthetase</fullName>
        <shortName evidence="11">CTP synthetase</shortName>
        <shortName evidence="11">CTPS</shortName>
    </alternativeName>
    <alternativeName>
        <fullName evidence="11">UTP--ammonia ligase</fullName>
    </alternativeName>
</protein>
<evidence type="ECO:0000256" key="5">
    <source>
        <dbReference type="ARBA" id="ARBA00022741"/>
    </source>
</evidence>
<dbReference type="CDD" id="cd01746">
    <property type="entry name" value="GATase1_CTP_Synthase"/>
    <property type="match status" value="1"/>
</dbReference>
<gene>
    <name evidence="11" type="primary">pyrG</name>
    <name evidence="14" type="ORF">BKD89_01590</name>
</gene>
<evidence type="ECO:0000256" key="9">
    <source>
        <dbReference type="ARBA" id="ARBA00022975"/>
    </source>
</evidence>
<keyword evidence="9 11" id="KW-0665">Pyrimidine biosynthesis</keyword>
<dbReference type="HAMAP" id="MF_01227">
    <property type="entry name" value="PyrG"/>
    <property type="match status" value="1"/>
</dbReference>
<dbReference type="GO" id="GO:0046872">
    <property type="term" value="F:metal ion binding"/>
    <property type="evidence" value="ECO:0007669"/>
    <property type="project" value="UniProtKB-KW"/>
</dbReference>